<reference evidence="7 8" key="1">
    <citation type="submission" date="2019-08" db="EMBL/GenBank/DDBJ databases">
        <title>In-depth cultivation of the pig gut microbiome towards novel bacterial diversity and tailored functional studies.</title>
        <authorList>
            <person name="Wylensek D."/>
            <person name="Hitch T.C.A."/>
            <person name="Clavel T."/>
        </authorList>
    </citation>
    <scope>NUCLEOTIDE SEQUENCE [LARGE SCALE GENOMIC DNA]</scope>
    <source>
        <strain evidence="7 8">WCA-SAB-591-4A-A</strain>
    </source>
</reference>
<gene>
    <name evidence="7" type="ORF">FYJ71_04360</name>
</gene>
<evidence type="ECO:0000256" key="4">
    <source>
        <dbReference type="PROSITE-ProRule" id="PRU00182"/>
    </source>
</evidence>
<dbReference type="SUPFAM" id="SSF55120">
    <property type="entry name" value="Pseudouridine synthase"/>
    <property type="match status" value="1"/>
</dbReference>
<organism evidence="7 8">
    <name type="scientific">Peptostreptococcus porci</name>
    <dbReference type="NCBI Taxonomy" id="2652282"/>
    <lineage>
        <taxon>Bacteria</taxon>
        <taxon>Bacillati</taxon>
        <taxon>Bacillota</taxon>
        <taxon>Clostridia</taxon>
        <taxon>Peptostreptococcales</taxon>
        <taxon>Peptostreptococcaceae</taxon>
        <taxon>Peptostreptococcus</taxon>
    </lineage>
</organism>
<evidence type="ECO:0000256" key="5">
    <source>
        <dbReference type="RuleBase" id="RU003887"/>
    </source>
</evidence>
<dbReference type="CDD" id="cd02553">
    <property type="entry name" value="PseudoU_synth_RsuA"/>
    <property type="match status" value="1"/>
</dbReference>
<evidence type="ECO:0000256" key="2">
    <source>
        <dbReference type="ARBA" id="ARBA00022884"/>
    </source>
</evidence>
<dbReference type="InterPro" id="IPR050343">
    <property type="entry name" value="RsuA_PseudoU_synthase"/>
</dbReference>
<proteinExistence type="inferred from homology"/>
<dbReference type="NCBIfam" id="TIGR00093">
    <property type="entry name" value="pseudouridine synthase"/>
    <property type="match status" value="1"/>
</dbReference>
<keyword evidence="2 4" id="KW-0694">RNA-binding</keyword>
<dbReference type="GO" id="GO:0003723">
    <property type="term" value="F:RNA binding"/>
    <property type="evidence" value="ECO:0007669"/>
    <property type="project" value="UniProtKB-KW"/>
</dbReference>
<dbReference type="InterPro" id="IPR006145">
    <property type="entry name" value="PsdUridine_synth_RsuA/RluA"/>
</dbReference>
<accession>A0A6N7WZH9</accession>
<dbReference type="RefSeq" id="WP_154537608.1">
    <property type="nucleotide sequence ID" value="NZ_VUNE01000002.1"/>
</dbReference>
<keyword evidence="3 5" id="KW-0413">Isomerase</keyword>
<dbReference type="Proteomes" id="UP000440713">
    <property type="component" value="Unassembled WGS sequence"/>
</dbReference>
<dbReference type="Pfam" id="PF00849">
    <property type="entry name" value="PseudoU_synth_2"/>
    <property type="match status" value="1"/>
</dbReference>
<dbReference type="GO" id="GO:0005829">
    <property type="term" value="C:cytosol"/>
    <property type="evidence" value="ECO:0007669"/>
    <property type="project" value="UniProtKB-ARBA"/>
</dbReference>
<dbReference type="Gene3D" id="3.30.70.1560">
    <property type="entry name" value="Alpha-L RNA-binding motif"/>
    <property type="match status" value="1"/>
</dbReference>
<dbReference type="GO" id="GO:0120159">
    <property type="term" value="F:rRNA pseudouridine synthase activity"/>
    <property type="evidence" value="ECO:0007669"/>
    <property type="project" value="UniProtKB-ARBA"/>
</dbReference>
<sequence length="233" mass="27023">MRLDKLLGNMGYGTRSEIKKYCKQGLVFVNDKEVKKSDVHVNPEQDRIVFNDIEVVYREFIYLMMNKPSGVVSATFDKYDDTVIDLIDLEYQILEPFPVGRLDKDTEGLLVLTNDGQLAHRILSPKKHVPKKYYVEVDGEITEQDVEKFKEGLDIGEEKLTKPAVLEPNGDTAFVTITEGKFHQIKRMFEQVGKKVTYLKRVKMGNLELDEDLELGEYRELTKEEIEKLEEIR</sequence>
<comment type="similarity">
    <text evidence="1 5">Belongs to the pseudouridine synthase RsuA family.</text>
</comment>
<dbReference type="EMBL" id="VUNE01000002">
    <property type="protein sequence ID" value="MST62208.1"/>
    <property type="molecule type" value="Genomic_DNA"/>
</dbReference>
<dbReference type="GO" id="GO:0000455">
    <property type="term" value="P:enzyme-directed rRNA pseudouridine synthesis"/>
    <property type="evidence" value="ECO:0007669"/>
    <property type="project" value="UniProtKB-ARBA"/>
</dbReference>
<dbReference type="InterPro" id="IPR020103">
    <property type="entry name" value="PsdUridine_synth_cat_dom_sf"/>
</dbReference>
<dbReference type="InterPro" id="IPR018496">
    <property type="entry name" value="PsdUridine_synth_RsuA/RluB_CS"/>
</dbReference>
<dbReference type="InterPro" id="IPR020094">
    <property type="entry name" value="TruA/RsuA/RluB/E/F_N"/>
</dbReference>
<dbReference type="EC" id="5.4.99.-" evidence="5"/>
<keyword evidence="8" id="KW-1185">Reference proteome</keyword>
<dbReference type="InterPro" id="IPR000748">
    <property type="entry name" value="PsdUridine_synth_RsuA/RluB/E/F"/>
</dbReference>
<protein>
    <recommendedName>
        <fullName evidence="5">Pseudouridine synthase</fullName>
        <ecNumber evidence="5">5.4.99.-</ecNumber>
    </recommendedName>
</protein>
<dbReference type="InterPro" id="IPR036986">
    <property type="entry name" value="S4_RNA-bd_sf"/>
</dbReference>
<evidence type="ECO:0000259" key="6">
    <source>
        <dbReference type="SMART" id="SM00363"/>
    </source>
</evidence>
<dbReference type="AlphaFoldDB" id="A0A6N7WZH9"/>
<evidence type="ECO:0000313" key="7">
    <source>
        <dbReference type="EMBL" id="MST62208.1"/>
    </source>
</evidence>
<dbReference type="SUPFAM" id="SSF55174">
    <property type="entry name" value="Alpha-L RNA-binding motif"/>
    <property type="match status" value="1"/>
</dbReference>
<dbReference type="CDD" id="cd00165">
    <property type="entry name" value="S4"/>
    <property type="match status" value="1"/>
</dbReference>
<dbReference type="SMART" id="SM00363">
    <property type="entry name" value="S4"/>
    <property type="match status" value="1"/>
</dbReference>
<dbReference type="PROSITE" id="PS50889">
    <property type="entry name" value="S4"/>
    <property type="match status" value="1"/>
</dbReference>
<comment type="caution">
    <text evidence="7">The sequence shown here is derived from an EMBL/GenBank/DDBJ whole genome shotgun (WGS) entry which is preliminary data.</text>
</comment>
<dbReference type="PANTHER" id="PTHR47683:SF4">
    <property type="entry name" value="PSEUDOURIDINE SYNTHASE"/>
    <property type="match status" value="1"/>
</dbReference>
<dbReference type="PANTHER" id="PTHR47683">
    <property type="entry name" value="PSEUDOURIDINE SYNTHASE FAMILY PROTEIN-RELATED"/>
    <property type="match status" value="1"/>
</dbReference>
<dbReference type="PROSITE" id="PS01149">
    <property type="entry name" value="PSI_RSU"/>
    <property type="match status" value="1"/>
</dbReference>
<dbReference type="Gene3D" id="3.10.290.10">
    <property type="entry name" value="RNA-binding S4 domain"/>
    <property type="match status" value="1"/>
</dbReference>
<dbReference type="Pfam" id="PF01479">
    <property type="entry name" value="S4"/>
    <property type="match status" value="1"/>
</dbReference>
<dbReference type="InterPro" id="IPR002942">
    <property type="entry name" value="S4_RNA-bd"/>
</dbReference>
<evidence type="ECO:0000313" key="8">
    <source>
        <dbReference type="Proteomes" id="UP000440713"/>
    </source>
</evidence>
<dbReference type="FunFam" id="3.30.70.1560:FF:000001">
    <property type="entry name" value="Pseudouridine synthase"/>
    <property type="match status" value="1"/>
</dbReference>
<feature type="domain" description="RNA-binding S4" evidence="6">
    <location>
        <begin position="1"/>
        <end position="61"/>
    </location>
</feature>
<dbReference type="InterPro" id="IPR042092">
    <property type="entry name" value="PsdUridine_s_RsuA/RluB/E/F_cat"/>
</dbReference>
<name>A0A6N7WZH9_9FIRM</name>
<evidence type="ECO:0000256" key="1">
    <source>
        <dbReference type="ARBA" id="ARBA00008348"/>
    </source>
</evidence>
<evidence type="ECO:0000256" key="3">
    <source>
        <dbReference type="ARBA" id="ARBA00023235"/>
    </source>
</evidence>
<dbReference type="Gene3D" id="3.30.70.580">
    <property type="entry name" value="Pseudouridine synthase I, catalytic domain, N-terminal subdomain"/>
    <property type="match status" value="1"/>
</dbReference>